<feature type="domain" description="Shikimate dehydrogenase substrate binding N-terminal" evidence="4">
    <location>
        <begin position="209"/>
        <end position="287"/>
    </location>
</feature>
<keyword evidence="2 5" id="KW-0560">Oxidoreductase</keyword>
<keyword evidence="3" id="KW-0028">Amino-acid biosynthesis</keyword>
<dbReference type="GO" id="GO:0019632">
    <property type="term" value="P:shikimate metabolic process"/>
    <property type="evidence" value="ECO:0007669"/>
    <property type="project" value="TreeGrafter"/>
</dbReference>
<proteinExistence type="predicted"/>
<dbReference type="RefSeq" id="WP_145185789.1">
    <property type="nucleotide sequence ID" value="NZ_CP036290.1"/>
</dbReference>
<evidence type="ECO:0000259" key="4">
    <source>
        <dbReference type="Pfam" id="PF08501"/>
    </source>
</evidence>
<evidence type="ECO:0000313" key="6">
    <source>
        <dbReference type="Proteomes" id="UP000319342"/>
    </source>
</evidence>
<dbReference type="InterPro" id="IPR036291">
    <property type="entry name" value="NAD(P)-bd_dom_sf"/>
</dbReference>
<dbReference type="GO" id="GO:0009073">
    <property type="term" value="P:aromatic amino acid family biosynthetic process"/>
    <property type="evidence" value="ECO:0007669"/>
    <property type="project" value="UniProtKB-KW"/>
</dbReference>
<dbReference type="EC" id="1.1.1.-" evidence="5"/>
<dbReference type="InterPro" id="IPR013785">
    <property type="entry name" value="Aldolase_TIM"/>
</dbReference>
<reference evidence="5 6" key="1">
    <citation type="submission" date="2019-02" db="EMBL/GenBank/DDBJ databases">
        <title>Deep-cultivation of Planctomycetes and their phenomic and genomic characterization uncovers novel biology.</title>
        <authorList>
            <person name="Wiegand S."/>
            <person name="Jogler M."/>
            <person name="Boedeker C."/>
            <person name="Pinto D."/>
            <person name="Vollmers J."/>
            <person name="Rivas-Marin E."/>
            <person name="Kohn T."/>
            <person name="Peeters S.H."/>
            <person name="Heuer A."/>
            <person name="Rast P."/>
            <person name="Oberbeckmann S."/>
            <person name="Bunk B."/>
            <person name="Jeske O."/>
            <person name="Meyerdierks A."/>
            <person name="Storesund J.E."/>
            <person name="Kallscheuer N."/>
            <person name="Luecker S."/>
            <person name="Lage O.M."/>
            <person name="Pohl T."/>
            <person name="Merkel B.J."/>
            <person name="Hornburger P."/>
            <person name="Mueller R.-W."/>
            <person name="Bruemmer F."/>
            <person name="Labrenz M."/>
            <person name="Spormann A.M."/>
            <person name="Op den Camp H."/>
            <person name="Overmann J."/>
            <person name="Amann R."/>
            <person name="Jetten M.S.M."/>
            <person name="Mascher T."/>
            <person name="Medema M.H."/>
            <person name="Devos D.P."/>
            <person name="Kaster A.-K."/>
            <person name="Ovreas L."/>
            <person name="Rohde M."/>
            <person name="Galperin M.Y."/>
            <person name="Jogler C."/>
        </authorList>
    </citation>
    <scope>NUCLEOTIDE SEQUENCE [LARGE SCALE GENOMIC DNA]</scope>
    <source>
        <strain evidence="5 6">Pla163</strain>
    </source>
</reference>
<comment type="pathway">
    <text evidence="1">Metabolic intermediate biosynthesis; chorismate biosynthesis; chorismate from D-erythrose 4-phosphate and phosphoenolpyruvate: step 4/7.</text>
</comment>
<keyword evidence="3" id="KW-0057">Aromatic amino acid biosynthesis</keyword>
<dbReference type="GO" id="GO:0009423">
    <property type="term" value="P:chorismate biosynthetic process"/>
    <property type="evidence" value="ECO:0007669"/>
    <property type="project" value="TreeGrafter"/>
</dbReference>
<dbReference type="EMBL" id="CP036290">
    <property type="protein sequence ID" value="QDU84379.1"/>
    <property type="molecule type" value="Genomic_DNA"/>
</dbReference>
<evidence type="ECO:0000256" key="1">
    <source>
        <dbReference type="ARBA" id="ARBA00004871"/>
    </source>
</evidence>
<gene>
    <name evidence="5" type="ORF">Pla163_14860</name>
</gene>
<dbReference type="PANTHER" id="PTHR21089:SF1">
    <property type="entry name" value="BIFUNCTIONAL 3-DEHYDROQUINATE DEHYDRATASE_SHIKIMATE DEHYDROGENASE, CHLOROPLASTIC"/>
    <property type="match status" value="1"/>
</dbReference>
<dbReference type="InterPro" id="IPR046346">
    <property type="entry name" value="Aminoacid_DH-like_N_sf"/>
</dbReference>
<accession>A0A518CYS0</accession>
<dbReference type="InterPro" id="IPR022893">
    <property type="entry name" value="Shikimate_DH_fam"/>
</dbReference>
<evidence type="ECO:0000256" key="2">
    <source>
        <dbReference type="ARBA" id="ARBA00023002"/>
    </source>
</evidence>
<name>A0A518CYS0_9BACT</name>
<dbReference type="Gene3D" id="3.20.20.70">
    <property type="entry name" value="Aldolase class I"/>
    <property type="match status" value="1"/>
</dbReference>
<dbReference type="Proteomes" id="UP000319342">
    <property type="component" value="Chromosome"/>
</dbReference>
<protein>
    <submittedName>
        <fullName evidence="5">Shikimate 5-dehydrogenase-like protein</fullName>
        <ecNumber evidence="5">1.1.1.-</ecNumber>
    </submittedName>
</protein>
<dbReference type="InterPro" id="IPR013708">
    <property type="entry name" value="Shikimate_DH-bd_N"/>
</dbReference>
<dbReference type="InterPro" id="IPR001381">
    <property type="entry name" value="DHquinase_I"/>
</dbReference>
<dbReference type="Gene3D" id="3.40.50.10860">
    <property type="entry name" value="Leucine Dehydrogenase, chain A, domain 1"/>
    <property type="match status" value="1"/>
</dbReference>
<organism evidence="5 6">
    <name type="scientific">Rohdeia mirabilis</name>
    <dbReference type="NCBI Taxonomy" id="2528008"/>
    <lineage>
        <taxon>Bacteria</taxon>
        <taxon>Pseudomonadati</taxon>
        <taxon>Planctomycetota</taxon>
        <taxon>Planctomycetia</taxon>
        <taxon>Planctomycetia incertae sedis</taxon>
        <taxon>Rohdeia</taxon>
    </lineage>
</organism>
<dbReference type="Pfam" id="PF01487">
    <property type="entry name" value="DHquinase_I"/>
    <property type="match status" value="1"/>
</dbReference>
<dbReference type="AlphaFoldDB" id="A0A518CYS0"/>
<sequence>MLIVTLPKRCADDPAAFTRAAQAAGADLVEVRGDLTPGLAPFDAALPLVLSPRGGDLGALLARGAAWIDQEPHEPRLHCPGARRIASWHDHTGTPALDELLRRGREARGVEGVELVKLATHAASARDLEILREVRIRLSLEGAATVLAMGPFAEHARVLSPWTNAFTYATLEDADAAAPGQLTVARHLELSGESPPQVFGLLGGSEACQRSASPAFFRALFRAHGRHAAYVRFPSIDAEEDLAALERLGVAGLSVTAPHKRAAAAFVRARHGTLSPDAQRGGTLNTLVLEERPVGHQFDSLGLEFGYRDLGPRSKVAIVGSGGVVPAVLIAAERNRWTNVTIHARNASARATLGARFGVDTGPLASLADARPDLVVWTLPVDDARESLPVADRGEARRPAFVDLRYGSPTAAAEHAAELGYVVRDGSAMLVHQALAQFATFTRTEPTGTDRERLFELLAADS</sequence>
<dbReference type="Gene3D" id="3.40.50.720">
    <property type="entry name" value="NAD(P)-binding Rossmann-like Domain"/>
    <property type="match status" value="1"/>
</dbReference>
<evidence type="ECO:0000313" key="5">
    <source>
        <dbReference type="EMBL" id="QDU84379.1"/>
    </source>
</evidence>
<dbReference type="PANTHER" id="PTHR21089">
    <property type="entry name" value="SHIKIMATE DEHYDROGENASE"/>
    <property type="match status" value="1"/>
</dbReference>
<dbReference type="Pfam" id="PF08501">
    <property type="entry name" value="Shikimate_dh_N"/>
    <property type="match status" value="1"/>
</dbReference>
<dbReference type="SUPFAM" id="SSF53223">
    <property type="entry name" value="Aminoacid dehydrogenase-like, N-terminal domain"/>
    <property type="match status" value="1"/>
</dbReference>
<dbReference type="SUPFAM" id="SSF51735">
    <property type="entry name" value="NAD(P)-binding Rossmann-fold domains"/>
    <property type="match status" value="1"/>
</dbReference>
<evidence type="ECO:0000256" key="3">
    <source>
        <dbReference type="ARBA" id="ARBA00023141"/>
    </source>
</evidence>
<dbReference type="GO" id="GO:0004764">
    <property type="term" value="F:shikimate 3-dehydrogenase (NADP+) activity"/>
    <property type="evidence" value="ECO:0007669"/>
    <property type="project" value="InterPro"/>
</dbReference>
<dbReference type="SUPFAM" id="SSF51569">
    <property type="entry name" value="Aldolase"/>
    <property type="match status" value="1"/>
</dbReference>
<dbReference type="GO" id="GO:0003855">
    <property type="term" value="F:3-dehydroquinate dehydratase activity"/>
    <property type="evidence" value="ECO:0007669"/>
    <property type="project" value="InterPro"/>
</dbReference>
<dbReference type="OrthoDB" id="9792692at2"/>
<keyword evidence="6" id="KW-1185">Reference proteome</keyword>